<dbReference type="PATRIC" id="fig|1247726.3.peg.23"/>
<sequence>MTGLSGKRLESLRHNTPSVQNLIYLNHASASLAAGEVIASMHAALDLELAQGVNRAIRIMTPEMETLRQSLAHLLGGQPHNIAFADTTTSAWAFALEALTTDRRSVSVVAVRNEWGMNILSAMSLQQRGLVSLRLADNNAAGSFDPVELATTANGADVVAVPLIPSSCGVINPIAELKDKLNPRTLVFVDAAQAAGQIPVHPLSLGADVLVFPARKWLRGPKGIAVLYVSDRALSQMSNPFRVSAQGGLHWGSDLQFDTSQDARKFESYEFNPAVRAGLKQSVELLADLEADKIKSAIDVLGLHLKESFRRHRLPALFEKHDNTSGIWTFSCPEISGMDDIDRLRKKGLELGSVFGESNRLVLSDRGAKFITRISIHYFNTKEDIENGISILADDINMKRR</sequence>
<dbReference type="InterPro" id="IPR015422">
    <property type="entry name" value="PyrdxlP-dep_Trfase_small"/>
</dbReference>
<keyword evidence="4" id="KW-1185">Reference proteome</keyword>
<dbReference type="InterPro" id="IPR000192">
    <property type="entry name" value="Aminotrans_V_dom"/>
</dbReference>
<reference evidence="3 4" key="1">
    <citation type="journal article" date="2014" name="Microbiology">
        <title>Unravelling the complete genome sequence of Advenella mimigardefordensis strain DPN7T and novel insights in the catabolism of the xenobiotic polythioester precursor 3,3'-dithiodipropionate.</title>
        <authorList>
            <person name="Wubbeler J.H."/>
            <person name="Hiessl S."/>
            <person name="Schuldes J."/>
            <person name="Thurmer A."/>
            <person name="Daniel R."/>
            <person name="Steinbuchel A."/>
        </authorList>
    </citation>
    <scope>NUCLEOTIDE SEQUENCE [LARGE SCALE GENOMIC DNA]</scope>
    <source>
        <strain evidence="4">DSM 17166 / LMG 22922 / DPN7</strain>
    </source>
</reference>
<evidence type="ECO:0000259" key="2">
    <source>
        <dbReference type="Pfam" id="PF00266"/>
    </source>
</evidence>
<dbReference type="STRING" id="1247726.MIM_c00210"/>
<keyword evidence="3" id="KW-0032">Aminotransferase</keyword>
<dbReference type="AlphaFoldDB" id="W0P5J0"/>
<organism evidence="3 4">
    <name type="scientific">Advenella mimigardefordensis (strain DSM 17166 / LMG 22922 / DPN7)</name>
    <dbReference type="NCBI Taxonomy" id="1247726"/>
    <lineage>
        <taxon>Bacteria</taxon>
        <taxon>Pseudomonadati</taxon>
        <taxon>Pseudomonadota</taxon>
        <taxon>Betaproteobacteria</taxon>
        <taxon>Burkholderiales</taxon>
        <taxon>Alcaligenaceae</taxon>
    </lineage>
</organism>
<proteinExistence type="predicted"/>
<dbReference type="KEGG" id="amim:MIM_c00210"/>
<dbReference type="PANTHER" id="PTHR43586">
    <property type="entry name" value="CYSTEINE DESULFURASE"/>
    <property type="match status" value="1"/>
</dbReference>
<keyword evidence="1" id="KW-0663">Pyridoxal phosphate</keyword>
<name>W0P5J0_ADVMD</name>
<dbReference type="HOGENOM" id="CLU_003433_2_1_4"/>
<evidence type="ECO:0000313" key="4">
    <source>
        <dbReference type="Proteomes" id="UP000019095"/>
    </source>
</evidence>
<dbReference type="Pfam" id="PF00266">
    <property type="entry name" value="Aminotran_5"/>
    <property type="match status" value="1"/>
</dbReference>
<dbReference type="GO" id="GO:0008483">
    <property type="term" value="F:transaminase activity"/>
    <property type="evidence" value="ECO:0007669"/>
    <property type="project" value="UniProtKB-KW"/>
</dbReference>
<protein>
    <submittedName>
        <fullName evidence="3">Putative cysteine desulfurase/aminotransferase class 5</fullName>
    </submittedName>
</protein>
<dbReference type="RefSeq" id="WP_025370722.1">
    <property type="nucleotide sequence ID" value="NZ_CP003915.1"/>
</dbReference>
<feature type="domain" description="Aminotransferase class V" evidence="2">
    <location>
        <begin position="23"/>
        <end position="386"/>
    </location>
</feature>
<evidence type="ECO:0000313" key="3">
    <source>
        <dbReference type="EMBL" id="AHG62124.1"/>
    </source>
</evidence>
<keyword evidence="3" id="KW-0808">Transferase</keyword>
<dbReference type="EMBL" id="CP003915">
    <property type="protein sequence ID" value="AHG62124.1"/>
    <property type="molecule type" value="Genomic_DNA"/>
</dbReference>
<dbReference type="SUPFAM" id="SSF53383">
    <property type="entry name" value="PLP-dependent transferases"/>
    <property type="match status" value="1"/>
</dbReference>
<gene>
    <name evidence="3" type="ORF">MIM_c00210</name>
</gene>
<dbReference type="PANTHER" id="PTHR43586:SF24">
    <property type="entry name" value="BLR4730 PROTEIN"/>
    <property type="match status" value="1"/>
</dbReference>
<dbReference type="InterPro" id="IPR015421">
    <property type="entry name" value="PyrdxlP-dep_Trfase_major"/>
</dbReference>
<dbReference type="Proteomes" id="UP000019095">
    <property type="component" value="Chromosome"/>
</dbReference>
<dbReference type="eggNOG" id="COG0520">
    <property type="taxonomic scope" value="Bacteria"/>
</dbReference>
<dbReference type="Gene3D" id="3.90.1150.10">
    <property type="entry name" value="Aspartate Aminotransferase, domain 1"/>
    <property type="match status" value="1"/>
</dbReference>
<accession>W0P5J0</accession>
<dbReference type="InterPro" id="IPR015424">
    <property type="entry name" value="PyrdxlP-dep_Trfase"/>
</dbReference>
<evidence type="ECO:0000256" key="1">
    <source>
        <dbReference type="ARBA" id="ARBA00022898"/>
    </source>
</evidence>
<dbReference type="Gene3D" id="3.40.640.10">
    <property type="entry name" value="Type I PLP-dependent aspartate aminotransferase-like (Major domain)"/>
    <property type="match status" value="1"/>
</dbReference>